<dbReference type="EMBL" id="SMDN01000003">
    <property type="protein sequence ID" value="TQC54039.1"/>
    <property type="molecule type" value="Genomic_DNA"/>
</dbReference>
<reference evidence="7 8" key="1">
    <citation type="submission" date="2019-03" db="EMBL/GenBank/DDBJ databases">
        <title>Characterization of a novel Mycoplasma cynos real-time PCR assay.</title>
        <authorList>
            <person name="Tallmadge R.L."/>
            <person name="Mitchell P.K."/>
            <person name="Goodman L."/>
        </authorList>
    </citation>
    <scope>NUCLEOTIDE SEQUENCE [LARGE SCALE GENOMIC DNA]</scope>
    <source>
        <strain evidence="7 8">1642</strain>
    </source>
</reference>
<dbReference type="InterPro" id="IPR050188">
    <property type="entry name" value="RluA_PseudoU_synthase"/>
</dbReference>
<dbReference type="CDD" id="cd02869">
    <property type="entry name" value="PseudoU_synth_RluA_like"/>
    <property type="match status" value="1"/>
</dbReference>
<evidence type="ECO:0000313" key="8">
    <source>
        <dbReference type="Proteomes" id="UP000320801"/>
    </source>
</evidence>
<dbReference type="SUPFAM" id="SSF55120">
    <property type="entry name" value="Pseudouridine synthase"/>
    <property type="match status" value="1"/>
</dbReference>
<evidence type="ECO:0000256" key="5">
    <source>
        <dbReference type="PROSITE-ProRule" id="PRU00182"/>
    </source>
</evidence>
<evidence type="ECO:0000256" key="4">
    <source>
        <dbReference type="ARBA" id="ARBA00033164"/>
    </source>
</evidence>
<dbReference type="GO" id="GO:0000455">
    <property type="term" value="P:enzyme-directed rRNA pseudouridine synthesis"/>
    <property type="evidence" value="ECO:0007669"/>
    <property type="project" value="UniProtKB-ARBA"/>
</dbReference>
<evidence type="ECO:0000259" key="6">
    <source>
        <dbReference type="SMART" id="SM00363"/>
    </source>
</evidence>
<dbReference type="CDD" id="cd00165">
    <property type="entry name" value="S4"/>
    <property type="match status" value="1"/>
</dbReference>
<dbReference type="GO" id="GO:0120159">
    <property type="term" value="F:rRNA pseudouridine synthase activity"/>
    <property type="evidence" value="ECO:0007669"/>
    <property type="project" value="UniProtKB-ARBA"/>
</dbReference>
<evidence type="ECO:0000256" key="2">
    <source>
        <dbReference type="ARBA" id="ARBA00023235"/>
    </source>
</evidence>
<dbReference type="Gene3D" id="3.30.2350.10">
    <property type="entry name" value="Pseudouridine synthase"/>
    <property type="match status" value="1"/>
</dbReference>
<keyword evidence="8" id="KW-1185">Reference proteome</keyword>
<accession>A0A507SQG9</accession>
<dbReference type="OrthoDB" id="9807829at2"/>
<dbReference type="PANTHER" id="PTHR21600">
    <property type="entry name" value="MITOCHONDRIAL RNA PSEUDOURIDINE SYNTHASE"/>
    <property type="match status" value="1"/>
</dbReference>
<organism evidence="7 8">
    <name type="scientific">Mycoplasmopsis mucosicanis</name>
    <dbReference type="NCBI Taxonomy" id="458208"/>
    <lineage>
        <taxon>Bacteria</taxon>
        <taxon>Bacillati</taxon>
        <taxon>Mycoplasmatota</taxon>
        <taxon>Mycoplasmoidales</taxon>
        <taxon>Metamycoplasmataceae</taxon>
        <taxon>Mycoplasmopsis</taxon>
    </lineage>
</organism>
<evidence type="ECO:0000256" key="3">
    <source>
        <dbReference type="ARBA" id="ARBA00031870"/>
    </source>
</evidence>
<dbReference type="Pfam" id="PF00849">
    <property type="entry name" value="PseudoU_synth_2"/>
    <property type="match status" value="1"/>
</dbReference>
<protein>
    <recommendedName>
        <fullName evidence="3">RNA pseudouridylate synthase</fullName>
    </recommendedName>
    <alternativeName>
        <fullName evidence="4">RNA-uridine isomerase</fullName>
    </alternativeName>
</protein>
<name>A0A507SQG9_9BACT</name>
<dbReference type="RefSeq" id="WP_141483768.1">
    <property type="nucleotide sequence ID" value="NZ_SMDN01000003.1"/>
</dbReference>
<gene>
    <name evidence="7" type="ORF">E1I18_01100</name>
</gene>
<dbReference type="InterPro" id="IPR006145">
    <property type="entry name" value="PsdUridine_synth_RsuA/RluA"/>
</dbReference>
<comment type="caution">
    <text evidence="7">The sequence shown here is derived from an EMBL/GenBank/DDBJ whole genome shotgun (WGS) entry which is preliminary data.</text>
</comment>
<comment type="catalytic activity">
    <reaction evidence="1">
        <text>a uridine in RNA = a pseudouridine in RNA</text>
        <dbReference type="Rhea" id="RHEA:48348"/>
        <dbReference type="Rhea" id="RHEA-COMP:12068"/>
        <dbReference type="Rhea" id="RHEA-COMP:12069"/>
        <dbReference type="ChEBI" id="CHEBI:65314"/>
        <dbReference type="ChEBI" id="CHEBI:65315"/>
    </reaction>
</comment>
<dbReference type="InterPro" id="IPR020103">
    <property type="entry name" value="PsdUridine_synth_cat_dom_sf"/>
</dbReference>
<dbReference type="Proteomes" id="UP000320801">
    <property type="component" value="Unassembled WGS sequence"/>
</dbReference>
<dbReference type="SUPFAM" id="SSF55174">
    <property type="entry name" value="Alpha-L RNA-binding motif"/>
    <property type="match status" value="1"/>
</dbReference>
<evidence type="ECO:0000313" key="7">
    <source>
        <dbReference type="EMBL" id="TQC54039.1"/>
    </source>
</evidence>
<sequence>MQKQRYIATKNDHNRKILKFIQSIYANTPMSKIYRTFRQGDIKVNNKRVKDFNYIIQPNDIIEVYGISTLVEAIPYSSSTKLQADIIYEDNNILIVNKPNNIAVHSEANCLDEQVLSYLNVEFENAFKPSHVGRLDKATSGLMLYAKNYSSLVQLNKKQHSFTKQYIFIPECDIKPNIYEFYIEKDEVNKRMKTTQKSVFSQKSITKIEYINNTYYATLLTGKKHQIRLCCATLNAPIKGDVKYGAKRDKRLYLHSYLLKFDSLEADLEYLNNKEFRSLPNW</sequence>
<keyword evidence="5" id="KW-0694">RNA-binding</keyword>
<dbReference type="GO" id="GO:0003723">
    <property type="term" value="F:RNA binding"/>
    <property type="evidence" value="ECO:0007669"/>
    <property type="project" value="UniProtKB-KW"/>
</dbReference>
<feature type="domain" description="RNA-binding S4" evidence="6">
    <location>
        <begin position="15"/>
        <end position="75"/>
    </location>
</feature>
<dbReference type="AlphaFoldDB" id="A0A507SQG9"/>
<dbReference type="SMART" id="SM00363">
    <property type="entry name" value="S4"/>
    <property type="match status" value="1"/>
</dbReference>
<dbReference type="InterPro" id="IPR002942">
    <property type="entry name" value="S4_RNA-bd"/>
</dbReference>
<evidence type="ECO:0000256" key="1">
    <source>
        <dbReference type="ARBA" id="ARBA00000073"/>
    </source>
</evidence>
<proteinExistence type="predicted"/>
<keyword evidence="2" id="KW-0413">Isomerase</keyword>
<dbReference type="PROSITE" id="PS50889">
    <property type="entry name" value="S4"/>
    <property type="match status" value="1"/>
</dbReference>